<accession>A0A2S7T5Z7</accession>
<evidence type="ECO:0000313" key="5">
    <source>
        <dbReference type="Proteomes" id="UP000239366"/>
    </source>
</evidence>
<dbReference type="AlphaFoldDB" id="A0A2S7T5Z7"/>
<dbReference type="InterPro" id="IPR029056">
    <property type="entry name" value="Ribokinase-like"/>
</dbReference>
<dbReference type="GO" id="GO:0016301">
    <property type="term" value="F:kinase activity"/>
    <property type="evidence" value="ECO:0007669"/>
    <property type="project" value="UniProtKB-KW"/>
</dbReference>
<proteinExistence type="predicted"/>
<gene>
    <name evidence="4" type="ORF">BST99_05960</name>
</gene>
<dbReference type="InterPro" id="IPR011611">
    <property type="entry name" value="PfkB_dom"/>
</dbReference>
<dbReference type="Proteomes" id="UP000239366">
    <property type="component" value="Unassembled WGS sequence"/>
</dbReference>
<dbReference type="SUPFAM" id="SSF53613">
    <property type="entry name" value="Ribokinase-like"/>
    <property type="match status" value="1"/>
</dbReference>
<name>A0A2S7T5Z7_9FLAO</name>
<dbReference type="Gene3D" id="3.40.1190.20">
    <property type="match status" value="1"/>
</dbReference>
<keyword evidence="1" id="KW-0808">Transferase</keyword>
<evidence type="ECO:0000313" key="4">
    <source>
        <dbReference type="EMBL" id="PQJ15343.1"/>
    </source>
</evidence>
<feature type="domain" description="Carbohydrate kinase PfkB" evidence="3">
    <location>
        <begin position="22"/>
        <end position="112"/>
    </location>
</feature>
<dbReference type="EMBL" id="MQVX01000001">
    <property type="protein sequence ID" value="PQJ15343.1"/>
    <property type="molecule type" value="Genomic_DNA"/>
</dbReference>
<sequence>MGLDFIEKHIDAIDLVFLSGKEEMLADLQALSTSKHTLLVPTLGAQGSLAFYENKMYKQEALEVETIVDSTGCGDAFQAAFCLEWIGSKDIQNSLYAGALAAQKVLGYMGGVNTDF</sequence>
<comment type="caution">
    <text evidence="4">The sequence shown here is derived from an EMBL/GenBank/DDBJ whole genome shotgun (WGS) entry which is preliminary data.</text>
</comment>
<dbReference type="PANTHER" id="PTHR10584">
    <property type="entry name" value="SUGAR KINASE"/>
    <property type="match status" value="1"/>
</dbReference>
<keyword evidence="5" id="KW-1185">Reference proteome</keyword>
<dbReference type="Pfam" id="PF00294">
    <property type="entry name" value="PfkB"/>
    <property type="match status" value="1"/>
</dbReference>
<reference evidence="5" key="1">
    <citation type="submission" date="2016-11" db="EMBL/GenBank/DDBJ databases">
        <title>Trade-off between light-utilization and light-protection in marine flavobacteria.</title>
        <authorList>
            <person name="Kumagai Y."/>
            <person name="Yoshizawa S."/>
            <person name="Kogure K."/>
        </authorList>
    </citation>
    <scope>NUCLEOTIDE SEQUENCE [LARGE SCALE GENOMIC DNA]</scope>
    <source>
        <strain evidence="5">SG-18</strain>
    </source>
</reference>
<organism evidence="4 5">
    <name type="scientific">Aureicoccus marinus</name>
    <dbReference type="NCBI Taxonomy" id="754435"/>
    <lineage>
        <taxon>Bacteria</taxon>
        <taxon>Pseudomonadati</taxon>
        <taxon>Bacteroidota</taxon>
        <taxon>Flavobacteriia</taxon>
        <taxon>Flavobacteriales</taxon>
        <taxon>Flavobacteriaceae</taxon>
        <taxon>Aureicoccus</taxon>
    </lineage>
</organism>
<evidence type="ECO:0000259" key="3">
    <source>
        <dbReference type="Pfam" id="PF00294"/>
    </source>
</evidence>
<protein>
    <recommendedName>
        <fullName evidence="3">Carbohydrate kinase PfkB domain-containing protein</fullName>
    </recommendedName>
</protein>
<evidence type="ECO:0000256" key="1">
    <source>
        <dbReference type="ARBA" id="ARBA00022679"/>
    </source>
</evidence>
<dbReference type="PANTHER" id="PTHR10584:SF166">
    <property type="entry name" value="RIBOKINASE"/>
    <property type="match status" value="1"/>
</dbReference>
<evidence type="ECO:0000256" key="2">
    <source>
        <dbReference type="ARBA" id="ARBA00022777"/>
    </source>
</evidence>
<keyword evidence="2" id="KW-0418">Kinase</keyword>